<dbReference type="EMBL" id="CP071182">
    <property type="protein sequence ID" value="QSO49247.1"/>
    <property type="molecule type" value="Genomic_DNA"/>
</dbReference>
<gene>
    <name evidence="1" type="ORF">JZ786_10180</name>
</gene>
<name>A0A9X7Z851_9BACL</name>
<evidence type="ECO:0000313" key="2">
    <source>
        <dbReference type="Proteomes" id="UP000663505"/>
    </source>
</evidence>
<sequence length="191" mass="22661">MSSTFTVYRGISRREARDVLEEQRYFRDERVRFGNSKFGAHAVFGSGIYFIDDYEVAGQYAFCHAVHENDDCTVLRQTLTFKAPLILDTHYTEAELRTDVLRWRLGTDKVVEFTVAQEKTDIVLPESIRKYVLHHRYDGIIYLLPNGARYFISYFPEKQVRHIQIDYEFNLEEALYKTFSELRQLKHKNVK</sequence>
<evidence type="ECO:0000313" key="1">
    <source>
        <dbReference type="EMBL" id="QSO49247.1"/>
    </source>
</evidence>
<dbReference type="Proteomes" id="UP000663505">
    <property type="component" value="Chromosome"/>
</dbReference>
<proteinExistence type="predicted"/>
<accession>A0A9X7Z851</accession>
<dbReference type="RefSeq" id="WP_206658558.1">
    <property type="nucleotide sequence ID" value="NZ_CP071182.1"/>
</dbReference>
<protein>
    <submittedName>
        <fullName evidence="1">Uncharacterized protein</fullName>
    </submittedName>
</protein>
<reference evidence="1 2" key="1">
    <citation type="submission" date="2021-02" db="EMBL/GenBank/DDBJ databases">
        <title>Alicyclobacillus curvatus sp. nov. and Alicyclobacillus mengziensis sp. nov., two acidophilic bacteria isolated from acid mine drainage.</title>
        <authorList>
            <person name="Huang Y."/>
        </authorList>
    </citation>
    <scope>NUCLEOTIDE SEQUENCE [LARGE SCALE GENOMIC DNA]</scope>
    <source>
        <strain evidence="1 2">S30H14</strain>
    </source>
</reference>
<organism evidence="1 2">
    <name type="scientific">Alicyclobacillus mengziensis</name>
    <dbReference type="NCBI Taxonomy" id="2931921"/>
    <lineage>
        <taxon>Bacteria</taxon>
        <taxon>Bacillati</taxon>
        <taxon>Bacillota</taxon>
        <taxon>Bacilli</taxon>
        <taxon>Bacillales</taxon>
        <taxon>Alicyclobacillaceae</taxon>
        <taxon>Alicyclobacillus</taxon>
    </lineage>
</organism>
<dbReference type="KEGG" id="afx:JZ786_10180"/>
<dbReference type="AlphaFoldDB" id="A0A9X7Z851"/>
<keyword evidence="2" id="KW-1185">Reference proteome</keyword>